<dbReference type="PANTHER" id="PTHR46797:SF23">
    <property type="entry name" value="HTH-TYPE TRANSCRIPTIONAL REGULATOR SUTR"/>
    <property type="match status" value="1"/>
</dbReference>
<keyword evidence="4" id="KW-0804">Transcription</keyword>
<protein>
    <submittedName>
        <fullName evidence="6">DUF2083 domain-containing protein</fullName>
    </submittedName>
</protein>
<dbReference type="Pfam" id="PF06114">
    <property type="entry name" value="Peptidase_M78"/>
    <property type="match status" value="1"/>
</dbReference>
<dbReference type="InterPro" id="IPR050807">
    <property type="entry name" value="TransReg_Diox_bact_type"/>
</dbReference>
<evidence type="ECO:0000313" key="7">
    <source>
        <dbReference type="Proteomes" id="UP000595197"/>
    </source>
</evidence>
<dbReference type="InterPro" id="IPR010982">
    <property type="entry name" value="Lambda_DNA-bd_dom_sf"/>
</dbReference>
<dbReference type="SUPFAM" id="SSF47413">
    <property type="entry name" value="lambda repressor-like DNA-binding domains"/>
    <property type="match status" value="1"/>
</dbReference>
<dbReference type="PANTHER" id="PTHR46797">
    <property type="entry name" value="HTH-TYPE TRANSCRIPTIONAL REGULATOR"/>
    <property type="match status" value="1"/>
</dbReference>
<name>A0ABX7BCY4_9PROT</name>
<dbReference type="InterPro" id="IPR010359">
    <property type="entry name" value="IrrE_HExxH"/>
</dbReference>
<dbReference type="PROSITE" id="PS50943">
    <property type="entry name" value="HTH_CROC1"/>
    <property type="match status" value="1"/>
</dbReference>
<dbReference type="Pfam" id="PF09856">
    <property type="entry name" value="ScfRs"/>
    <property type="match status" value="1"/>
</dbReference>
<accession>A0ABX7BCY4</accession>
<comment type="similarity">
    <text evidence="1">Belongs to the short-chain fatty acyl-CoA assimilation regulator (ScfR) family.</text>
</comment>
<dbReference type="InterPro" id="IPR001387">
    <property type="entry name" value="Cro/C1-type_HTH"/>
</dbReference>
<dbReference type="CDD" id="cd00093">
    <property type="entry name" value="HTH_XRE"/>
    <property type="match status" value="1"/>
</dbReference>
<dbReference type="InterPro" id="IPR026281">
    <property type="entry name" value="HTH_RamB"/>
</dbReference>
<organism evidence="6 7">
    <name type="scientific">Skermanella cutis</name>
    <dbReference type="NCBI Taxonomy" id="2775420"/>
    <lineage>
        <taxon>Bacteria</taxon>
        <taxon>Pseudomonadati</taxon>
        <taxon>Pseudomonadota</taxon>
        <taxon>Alphaproteobacteria</taxon>
        <taxon>Rhodospirillales</taxon>
        <taxon>Azospirillaceae</taxon>
        <taxon>Skermanella</taxon>
    </lineage>
</organism>
<dbReference type="Proteomes" id="UP000595197">
    <property type="component" value="Chromosome"/>
</dbReference>
<dbReference type="SMART" id="SM00530">
    <property type="entry name" value="HTH_XRE"/>
    <property type="match status" value="1"/>
</dbReference>
<feature type="domain" description="HTH cro/C1-type" evidence="5">
    <location>
        <begin position="6"/>
        <end position="60"/>
    </location>
</feature>
<sequence>MLGHKVRRLRRDHNLTQAQMAEQLGISASYLNLIEHNQRPVTVQLLLKLGQAFEIDLQAFAEDEESRLIAGLREVFADPLFAGSDVKNSDFRELAAVAPTLGQAVVTLYQAYRESREDIEALAGRVADRDKLQVVQAAAFPVEEVRDFFHAQGNHFPELESAAEELWRDLKAESGDLYRGLTDFLSRAHGVRVKLMPMDVMGTGLRRFDRHSRRILLSEMLPPSGRNFQLACQIALLHHRDLLDRLAAGTSLSGDEARRLTRIGLSNYFAGAVLMPYDRFIEAARSVRYDIEILGHRFDASFEQVCHRLTTLQRPGAKGVPFFLIRVDNAGNVSKRFSAGSLNFARFGGACPRWNVHDAFRSPGQIMTQLARMPDGTTYFSIARTVDKSGGGWRSPPQQFAIGLGCDVAHAGQLVYAEGVDLDNVGAATPIGVNCRLCPRLDCSQRAFPPLNHRLIIDENQRGLSTYFFMPGRQQTEL</sequence>
<reference evidence="6" key="1">
    <citation type="submission" date="2021-02" db="EMBL/GenBank/DDBJ databases">
        <title>Skermanella TT6 skin isolate.</title>
        <authorList>
            <person name="Lee K."/>
            <person name="Ganzorig M."/>
        </authorList>
    </citation>
    <scope>NUCLEOTIDE SEQUENCE</scope>
    <source>
        <strain evidence="6">TT6</strain>
    </source>
</reference>
<dbReference type="Gene3D" id="1.10.260.40">
    <property type="entry name" value="lambda repressor-like DNA-binding domains"/>
    <property type="match status" value="1"/>
</dbReference>
<dbReference type="InterPro" id="IPR018653">
    <property type="entry name" value="ScfR_C"/>
</dbReference>
<proteinExistence type="inferred from homology"/>
<keyword evidence="3" id="KW-0238">DNA-binding</keyword>
<gene>
    <name evidence="6" type="ORF">IGS68_01495</name>
</gene>
<evidence type="ECO:0000256" key="2">
    <source>
        <dbReference type="ARBA" id="ARBA00023015"/>
    </source>
</evidence>
<dbReference type="Pfam" id="PF01381">
    <property type="entry name" value="HTH_3"/>
    <property type="match status" value="1"/>
</dbReference>
<dbReference type="EMBL" id="CP067420">
    <property type="protein sequence ID" value="QQP92256.1"/>
    <property type="molecule type" value="Genomic_DNA"/>
</dbReference>
<evidence type="ECO:0000256" key="3">
    <source>
        <dbReference type="ARBA" id="ARBA00023125"/>
    </source>
</evidence>
<evidence type="ECO:0000256" key="1">
    <source>
        <dbReference type="ARBA" id="ARBA00007227"/>
    </source>
</evidence>
<keyword evidence="2" id="KW-0805">Transcription regulation</keyword>
<dbReference type="PIRSF" id="PIRSF019251">
    <property type="entry name" value="Rv0465c"/>
    <property type="match status" value="1"/>
</dbReference>
<evidence type="ECO:0000313" key="6">
    <source>
        <dbReference type="EMBL" id="QQP92256.1"/>
    </source>
</evidence>
<evidence type="ECO:0000256" key="4">
    <source>
        <dbReference type="ARBA" id="ARBA00023163"/>
    </source>
</evidence>
<evidence type="ECO:0000259" key="5">
    <source>
        <dbReference type="PROSITE" id="PS50943"/>
    </source>
</evidence>
<keyword evidence="7" id="KW-1185">Reference proteome</keyword>